<sequence length="195" mass="21096">MTLPDTPRQETASQTAGPYVHIGLMPVMAGLSIYPQEVGRALAGPDTQGERIEVQGSIFDGAGEAIKDAIIEVWQADAEGGLAGNDGFTGWGRVATDFDTGVFSFETIKPGCVAAQGGRVMAPHLTLWIVARGINIGLNTRMYFPQDSQAHDIDPVLSGYVPQDRRDTLIARREGDSYHFDIHLQGARETVFFGF</sequence>
<dbReference type="Gene3D" id="2.60.130.10">
    <property type="entry name" value="Aromatic compound dioxygenase"/>
    <property type="match status" value="1"/>
</dbReference>
<organism evidence="5 6">
    <name type="scientific">Roseobacter litoralis (strain ATCC 49566 / DSM 6996 / JCM 21268 / NBRC 15278 / OCh 149)</name>
    <dbReference type="NCBI Taxonomy" id="391595"/>
    <lineage>
        <taxon>Bacteria</taxon>
        <taxon>Pseudomonadati</taxon>
        <taxon>Pseudomonadota</taxon>
        <taxon>Alphaproteobacteria</taxon>
        <taxon>Rhodobacterales</taxon>
        <taxon>Roseobacteraceae</taxon>
        <taxon>Roseobacter</taxon>
    </lineage>
</organism>
<dbReference type="HOGENOM" id="CLU_027719_7_1_5"/>
<dbReference type="EMBL" id="CP002623">
    <property type="protein sequence ID" value="AEI92697.1"/>
    <property type="molecule type" value="Genomic_DNA"/>
</dbReference>
<evidence type="ECO:0000256" key="2">
    <source>
        <dbReference type="ARBA" id="ARBA00022964"/>
    </source>
</evidence>
<comment type="similarity">
    <text evidence="1">Belongs to the intradiol ring-cleavage dioxygenase family.</text>
</comment>
<dbReference type="InterPro" id="IPR012786">
    <property type="entry name" value="Protocat_dOase_a"/>
</dbReference>
<dbReference type="PANTHER" id="PTHR33711">
    <property type="entry name" value="DIOXYGENASE, PUTATIVE (AFU_ORTHOLOGUE AFUA_2G02910)-RELATED"/>
    <property type="match status" value="1"/>
</dbReference>
<dbReference type="KEGG" id="rli:RLO149_c006690"/>
<dbReference type="Proteomes" id="UP000001353">
    <property type="component" value="Chromosome"/>
</dbReference>
<dbReference type="InterPro" id="IPR000627">
    <property type="entry name" value="Intradiol_dOase_C"/>
</dbReference>
<dbReference type="Pfam" id="PF00775">
    <property type="entry name" value="Dioxygenase_C"/>
    <property type="match status" value="1"/>
</dbReference>
<dbReference type="STRING" id="391595.RLO149_c006690"/>
<name>F7ZKN1_ROSLO</name>
<dbReference type="OrthoDB" id="9805815at2"/>
<evidence type="ECO:0000259" key="4">
    <source>
        <dbReference type="Pfam" id="PF00775"/>
    </source>
</evidence>
<evidence type="ECO:0000256" key="1">
    <source>
        <dbReference type="ARBA" id="ARBA00007825"/>
    </source>
</evidence>
<accession>F7ZKN1</accession>
<keyword evidence="2" id="KW-0223">Dioxygenase</keyword>
<dbReference type="PANTHER" id="PTHR33711:SF9">
    <property type="entry name" value="PROTOCATECHUATE 3,4-DIOXYGENASE ALPHA CHAIN"/>
    <property type="match status" value="1"/>
</dbReference>
<protein>
    <submittedName>
        <fullName evidence="5">Protocatechuate 3,4-dioxygenase alpha chain</fullName>
        <ecNumber evidence="5">1.13.11.3</ecNumber>
    </submittedName>
</protein>
<dbReference type="AlphaFoldDB" id="F7ZKN1"/>
<dbReference type="InterPro" id="IPR050770">
    <property type="entry name" value="Intradiol_RC_Dioxygenase"/>
</dbReference>
<dbReference type="eggNOG" id="COG3485">
    <property type="taxonomic scope" value="Bacteria"/>
</dbReference>
<proteinExistence type="inferred from homology"/>
<evidence type="ECO:0000256" key="3">
    <source>
        <dbReference type="ARBA" id="ARBA00023002"/>
    </source>
</evidence>
<evidence type="ECO:0000313" key="5">
    <source>
        <dbReference type="EMBL" id="AEI92697.1"/>
    </source>
</evidence>
<gene>
    <name evidence="5" type="primary">pcaG</name>
    <name evidence="5" type="ordered locus">RLO149_c006690</name>
</gene>
<dbReference type="SUPFAM" id="SSF49482">
    <property type="entry name" value="Aromatic compound dioxygenase"/>
    <property type="match status" value="1"/>
</dbReference>
<dbReference type="InterPro" id="IPR015889">
    <property type="entry name" value="Intradiol_dOase_core"/>
</dbReference>
<dbReference type="RefSeq" id="WP_013960638.1">
    <property type="nucleotide sequence ID" value="NC_015730.1"/>
</dbReference>
<keyword evidence="3 5" id="KW-0560">Oxidoreductase</keyword>
<keyword evidence="6" id="KW-1185">Reference proteome</keyword>
<reference evidence="5 6" key="1">
    <citation type="journal article" date="2011" name="BMC Genomics">
        <title>Comparative genome analysis and genome-guided physiological analysis of Roseobacter litoralis.</title>
        <authorList>
            <person name="Kalhoefer D."/>
            <person name="Thole S."/>
            <person name="Voget S."/>
            <person name="Lehmann R."/>
            <person name="Liesegang H."/>
            <person name="Wollher A."/>
            <person name="Daniel R."/>
            <person name="Simon M."/>
            <person name="Brinkhoff T."/>
        </authorList>
    </citation>
    <scope>NUCLEOTIDE SEQUENCE [LARGE SCALE GENOMIC DNA]</scope>
    <source>
        <strain evidence="6">ATCC 49566 / DSM 6996 / JCM 21268 / NBRC 15278 / OCh 149</strain>
    </source>
</reference>
<evidence type="ECO:0000313" key="6">
    <source>
        <dbReference type="Proteomes" id="UP000001353"/>
    </source>
</evidence>
<feature type="domain" description="Intradiol ring-cleavage dioxygenases" evidence="4">
    <location>
        <begin position="46"/>
        <end position="185"/>
    </location>
</feature>
<dbReference type="CDD" id="cd03463">
    <property type="entry name" value="3_4-PCD_alpha"/>
    <property type="match status" value="1"/>
</dbReference>
<dbReference type="EC" id="1.13.11.3" evidence="5"/>
<dbReference type="GO" id="GO:0008199">
    <property type="term" value="F:ferric iron binding"/>
    <property type="evidence" value="ECO:0007669"/>
    <property type="project" value="InterPro"/>
</dbReference>
<dbReference type="NCBIfam" id="TIGR02423">
    <property type="entry name" value="protocat_alph"/>
    <property type="match status" value="1"/>
</dbReference>
<dbReference type="GO" id="GO:0018578">
    <property type="term" value="F:protocatechuate 3,4-dioxygenase activity"/>
    <property type="evidence" value="ECO:0007669"/>
    <property type="project" value="UniProtKB-EC"/>
</dbReference>